<comment type="caution">
    <text evidence="1">The sequence shown here is derived from an EMBL/GenBank/DDBJ whole genome shotgun (WGS) entry which is preliminary data.</text>
</comment>
<dbReference type="EMBL" id="BGZK01001296">
    <property type="protein sequence ID" value="GBP76629.1"/>
    <property type="molecule type" value="Genomic_DNA"/>
</dbReference>
<sequence length="99" mass="11227">MKCIRHRCTPTATCEARVSRNKYKHRNGVHHFARTPQESVLRGDCEDKISPLSKLKAAVRLGAFVKAFKWLSRQISCLTGLRVGLSGGPFEMRLRYILA</sequence>
<gene>
    <name evidence="1" type="ORF">EVAR_54590_1</name>
</gene>
<organism evidence="1 2">
    <name type="scientific">Eumeta variegata</name>
    <name type="common">Bagworm moth</name>
    <name type="synonym">Eumeta japonica</name>
    <dbReference type="NCBI Taxonomy" id="151549"/>
    <lineage>
        <taxon>Eukaryota</taxon>
        <taxon>Metazoa</taxon>
        <taxon>Ecdysozoa</taxon>
        <taxon>Arthropoda</taxon>
        <taxon>Hexapoda</taxon>
        <taxon>Insecta</taxon>
        <taxon>Pterygota</taxon>
        <taxon>Neoptera</taxon>
        <taxon>Endopterygota</taxon>
        <taxon>Lepidoptera</taxon>
        <taxon>Glossata</taxon>
        <taxon>Ditrysia</taxon>
        <taxon>Tineoidea</taxon>
        <taxon>Psychidae</taxon>
        <taxon>Oiketicinae</taxon>
        <taxon>Eumeta</taxon>
    </lineage>
</organism>
<proteinExistence type="predicted"/>
<accession>A0A4C1YPT3</accession>
<evidence type="ECO:0000313" key="1">
    <source>
        <dbReference type="EMBL" id="GBP76629.1"/>
    </source>
</evidence>
<keyword evidence="2" id="KW-1185">Reference proteome</keyword>
<dbReference type="AlphaFoldDB" id="A0A4C1YPT3"/>
<reference evidence="1 2" key="1">
    <citation type="journal article" date="2019" name="Commun. Biol.">
        <title>The bagworm genome reveals a unique fibroin gene that provides high tensile strength.</title>
        <authorList>
            <person name="Kono N."/>
            <person name="Nakamura H."/>
            <person name="Ohtoshi R."/>
            <person name="Tomita M."/>
            <person name="Numata K."/>
            <person name="Arakawa K."/>
        </authorList>
    </citation>
    <scope>NUCLEOTIDE SEQUENCE [LARGE SCALE GENOMIC DNA]</scope>
</reference>
<name>A0A4C1YPT3_EUMVA</name>
<dbReference type="OrthoDB" id="5864054at2759"/>
<evidence type="ECO:0000313" key="2">
    <source>
        <dbReference type="Proteomes" id="UP000299102"/>
    </source>
</evidence>
<dbReference type="Proteomes" id="UP000299102">
    <property type="component" value="Unassembled WGS sequence"/>
</dbReference>
<protein>
    <submittedName>
        <fullName evidence="1">Uncharacterized protein</fullName>
    </submittedName>
</protein>